<accession>A0ABQ3PFH7</accession>
<dbReference type="EMBL" id="BNDW01000040">
    <property type="protein sequence ID" value="GHI23779.1"/>
    <property type="molecule type" value="Genomic_DNA"/>
</dbReference>
<evidence type="ECO:0000256" key="1">
    <source>
        <dbReference type="SAM" id="MobiDB-lite"/>
    </source>
</evidence>
<reference evidence="2" key="1">
    <citation type="submission" date="2024-05" db="EMBL/GenBank/DDBJ databases">
        <title>Whole genome shotgun sequence of Streptomyces hydrogenans NBRC 13475.</title>
        <authorList>
            <person name="Komaki H."/>
            <person name="Tamura T."/>
        </authorList>
    </citation>
    <scope>NUCLEOTIDE SEQUENCE</scope>
    <source>
        <strain evidence="2">NBRC 13475</strain>
    </source>
</reference>
<evidence type="ECO:0000313" key="2">
    <source>
        <dbReference type="EMBL" id="GHI23779.1"/>
    </source>
</evidence>
<gene>
    <name evidence="2" type="ORF">Shyd_51500</name>
</gene>
<dbReference type="Proteomes" id="UP001052739">
    <property type="component" value="Unassembled WGS sequence"/>
</dbReference>
<keyword evidence="3" id="KW-1185">Reference proteome</keyword>
<proteinExistence type="predicted"/>
<name>A0ABQ3PFH7_9ACTN</name>
<evidence type="ECO:0000313" key="3">
    <source>
        <dbReference type="Proteomes" id="UP001052739"/>
    </source>
</evidence>
<protein>
    <submittedName>
        <fullName evidence="2">Uncharacterized protein</fullName>
    </submittedName>
</protein>
<organism evidence="2 3">
    <name type="scientific">Streptomyces hydrogenans</name>
    <dbReference type="NCBI Taxonomy" id="1873719"/>
    <lineage>
        <taxon>Bacteria</taxon>
        <taxon>Bacillati</taxon>
        <taxon>Actinomycetota</taxon>
        <taxon>Actinomycetes</taxon>
        <taxon>Kitasatosporales</taxon>
        <taxon>Streptomycetaceae</taxon>
        <taxon>Streptomyces</taxon>
    </lineage>
</organism>
<comment type="caution">
    <text evidence="2">The sequence shown here is derived from an EMBL/GenBank/DDBJ whole genome shotgun (WGS) entry which is preliminary data.</text>
</comment>
<feature type="region of interest" description="Disordered" evidence="1">
    <location>
        <begin position="1"/>
        <end position="21"/>
    </location>
</feature>
<sequence>MSTLPACRSPLSGAADGARGPTAARSRVLILWHCPAGETLARPYGTRTRDAFRLRQTEAAESLSNGLGDTNDGGA</sequence>